<accession>A0ABQ8GIJ7</accession>
<dbReference type="Proteomes" id="UP000774617">
    <property type="component" value="Unassembled WGS sequence"/>
</dbReference>
<sequence length="260" mass="27442">MFSSSSQKVIAITGGASGIGLALAKRCAMHDGVRICIADCNVDALEKASSDIQARYPRIQLHTAAVDVSQALSVQDWIETITRDVGPLDLAANIAGVAQAAYCRPSDCPAILQEDAHDWRRIMSVNLDGVFHCTKAQVQAMLGRASAEKRSHSIVNMSSLASTTPVGDFFAYGASKAALAHFSVCVAKDVWKFGIRVNTVSPAATSTAMIPVFLPQESGVDVASLKLLRSADVADVVKWLLSDESRNISGINIAVGGAGR</sequence>
<dbReference type="SUPFAM" id="SSF51735">
    <property type="entry name" value="NAD(P)-binding Rossmann-fold domains"/>
    <property type="match status" value="1"/>
</dbReference>
<comment type="caution">
    <text evidence="5">The sequence shown here is derived from an EMBL/GenBank/DDBJ whole genome shotgun (WGS) entry which is preliminary data.</text>
</comment>
<dbReference type="Gene3D" id="3.40.50.720">
    <property type="entry name" value="NAD(P)-binding Rossmann-like Domain"/>
    <property type="match status" value="1"/>
</dbReference>
<dbReference type="CDD" id="cd05233">
    <property type="entry name" value="SDR_c"/>
    <property type="match status" value="1"/>
</dbReference>
<evidence type="ECO:0000256" key="1">
    <source>
        <dbReference type="ARBA" id="ARBA00006484"/>
    </source>
</evidence>
<organism evidence="5 6">
    <name type="scientific">Macrophomina phaseolina</name>
    <dbReference type="NCBI Taxonomy" id="35725"/>
    <lineage>
        <taxon>Eukaryota</taxon>
        <taxon>Fungi</taxon>
        <taxon>Dikarya</taxon>
        <taxon>Ascomycota</taxon>
        <taxon>Pezizomycotina</taxon>
        <taxon>Dothideomycetes</taxon>
        <taxon>Dothideomycetes incertae sedis</taxon>
        <taxon>Botryosphaeriales</taxon>
        <taxon>Botryosphaeriaceae</taxon>
        <taxon>Macrophomina</taxon>
    </lineage>
</organism>
<dbReference type="EMBL" id="JAGTJR010000009">
    <property type="protein sequence ID" value="KAH7054555.1"/>
    <property type="molecule type" value="Genomic_DNA"/>
</dbReference>
<reference evidence="5 6" key="1">
    <citation type="journal article" date="2021" name="Nat. Commun.">
        <title>Genetic determinants of endophytism in the Arabidopsis root mycobiome.</title>
        <authorList>
            <person name="Mesny F."/>
            <person name="Miyauchi S."/>
            <person name="Thiergart T."/>
            <person name="Pickel B."/>
            <person name="Atanasova L."/>
            <person name="Karlsson M."/>
            <person name="Huettel B."/>
            <person name="Barry K.W."/>
            <person name="Haridas S."/>
            <person name="Chen C."/>
            <person name="Bauer D."/>
            <person name="Andreopoulos W."/>
            <person name="Pangilinan J."/>
            <person name="LaButti K."/>
            <person name="Riley R."/>
            <person name="Lipzen A."/>
            <person name="Clum A."/>
            <person name="Drula E."/>
            <person name="Henrissat B."/>
            <person name="Kohler A."/>
            <person name="Grigoriev I.V."/>
            <person name="Martin F.M."/>
            <person name="Hacquard S."/>
        </authorList>
    </citation>
    <scope>NUCLEOTIDE SEQUENCE [LARGE SCALE GENOMIC DNA]</scope>
    <source>
        <strain evidence="5 6">MPI-SDFR-AT-0080</strain>
    </source>
</reference>
<keyword evidence="6" id="KW-1185">Reference proteome</keyword>
<evidence type="ECO:0000313" key="6">
    <source>
        <dbReference type="Proteomes" id="UP000774617"/>
    </source>
</evidence>
<gene>
    <name evidence="5" type="ORF">B0J12DRAFT_784549</name>
</gene>
<dbReference type="Pfam" id="PF00106">
    <property type="entry name" value="adh_short"/>
    <property type="match status" value="1"/>
</dbReference>
<evidence type="ECO:0000256" key="4">
    <source>
        <dbReference type="RuleBase" id="RU000363"/>
    </source>
</evidence>
<keyword evidence="2" id="KW-0521">NADP</keyword>
<evidence type="ECO:0000313" key="5">
    <source>
        <dbReference type="EMBL" id="KAH7054555.1"/>
    </source>
</evidence>
<dbReference type="PROSITE" id="PS00061">
    <property type="entry name" value="ADH_SHORT"/>
    <property type="match status" value="1"/>
</dbReference>
<proteinExistence type="inferred from homology"/>
<protein>
    <submittedName>
        <fullName evidence="5">Short chain dehydrogenase/oxidoreductase CpoX2</fullName>
    </submittedName>
</protein>
<dbReference type="InterPro" id="IPR020904">
    <property type="entry name" value="Sc_DH/Rdtase_CS"/>
</dbReference>
<dbReference type="PANTHER" id="PTHR43180">
    <property type="entry name" value="3-OXOACYL-(ACYL-CARRIER-PROTEIN) REDUCTASE (AFU_ORTHOLOGUE AFUA_6G11210)"/>
    <property type="match status" value="1"/>
</dbReference>
<dbReference type="InterPro" id="IPR002347">
    <property type="entry name" value="SDR_fam"/>
</dbReference>
<evidence type="ECO:0000256" key="3">
    <source>
        <dbReference type="ARBA" id="ARBA00023002"/>
    </source>
</evidence>
<dbReference type="PRINTS" id="PR00080">
    <property type="entry name" value="SDRFAMILY"/>
</dbReference>
<name>A0ABQ8GIJ7_9PEZI</name>
<dbReference type="PRINTS" id="PR00081">
    <property type="entry name" value="GDHRDH"/>
</dbReference>
<dbReference type="PANTHER" id="PTHR43180:SF63">
    <property type="entry name" value="DEHYDROGENASE_REDUCTASE FAMILY PROTEIN, PUTATIVE (AFU_ORTHOLOGUE AFUA_6G03520)-RELATED"/>
    <property type="match status" value="1"/>
</dbReference>
<comment type="similarity">
    <text evidence="1 4">Belongs to the short-chain dehydrogenases/reductases (SDR) family.</text>
</comment>
<keyword evidence="3" id="KW-0560">Oxidoreductase</keyword>
<evidence type="ECO:0000256" key="2">
    <source>
        <dbReference type="ARBA" id="ARBA00022857"/>
    </source>
</evidence>
<dbReference type="InterPro" id="IPR036291">
    <property type="entry name" value="NAD(P)-bd_dom_sf"/>
</dbReference>